<dbReference type="EMBL" id="RXNS01000005">
    <property type="protein sequence ID" value="RTR05236.1"/>
    <property type="molecule type" value="Genomic_DNA"/>
</dbReference>
<dbReference type="Gene3D" id="1.20.1720.10">
    <property type="entry name" value="Multidrug resistance protein D"/>
    <property type="match status" value="1"/>
</dbReference>
<comment type="subcellular location">
    <subcellularLocation>
        <location evidence="8">Cell inner membrane</location>
        <topology evidence="8">Multi-pass membrane protein</topology>
    </subcellularLocation>
    <subcellularLocation>
        <location evidence="1">Cell membrane</location>
        <topology evidence="1">Multi-pass membrane protein</topology>
    </subcellularLocation>
</comment>
<evidence type="ECO:0000256" key="5">
    <source>
        <dbReference type="ARBA" id="ARBA00022692"/>
    </source>
</evidence>
<organism evidence="10 11">
    <name type="scientific">Halomonas nitroreducens</name>
    <dbReference type="NCBI Taxonomy" id="447425"/>
    <lineage>
        <taxon>Bacteria</taxon>
        <taxon>Pseudomonadati</taxon>
        <taxon>Pseudomonadota</taxon>
        <taxon>Gammaproteobacteria</taxon>
        <taxon>Oceanospirillales</taxon>
        <taxon>Halomonadaceae</taxon>
        <taxon>Halomonas</taxon>
    </lineage>
</organism>
<keyword evidence="7 8" id="KW-0472">Membrane</keyword>
<evidence type="ECO:0000256" key="8">
    <source>
        <dbReference type="RuleBase" id="RU365088"/>
    </source>
</evidence>
<dbReference type="AlphaFoldDB" id="A0A431V6Y2"/>
<evidence type="ECO:0000256" key="3">
    <source>
        <dbReference type="ARBA" id="ARBA00022448"/>
    </source>
</evidence>
<feature type="transmembrane region" description="Helical" evidence="8">
    <location>
        <begin position="74"/>
        <end position="92"/>
    </location>
</feature>
<dbReference type="GO" id="GO:1990961">
    <property type="term" value="P:xenobiotic detoxification by transmembrane export across the plasma membrane"/>
    <property type="evidence" value="ECO:0007669"/>
    <property type="project" value="InterPro"/>
</dbReference>
<dbReference type="RefSeq" id="WP_126482268.1">
    <property type="nucleotide sequence ID" value="NZ_RXNS01000005.1"/>
</dbReference>
<dbReference type="SUPFAM" id="SSF103473">
    <property type="entry name" value="MFS general substrate transporter"/>
    <property type="match status" value="1"/>
</dbReference>
<feature type="transmembrane region" description="Helical" evidence="8">
    <location>
        <begin position="280"/>
        <end position="300"/>
    </location>
</feature>
<keyword evidence="11" id="KW-1185">Reference proteome</keyword>
<feature type="domain" description="Major facilitator superfamily (MFS) profile" evidence="9">
    <location>
        <begin position="8"/>
        <end position="392"/>
    </location>
</feature>
<evidence type="ECO:0000256" key="6">
    <source>
        <dbReference type="ARBA" id="ARBA00022989"/>
    </source>
</evidence>
<evidence type="ECO:0000256" key="4">
    <source>
        <dbReference type="ARBA" id="ARBA00022475"/>
    </source>
</evidence>
<evidence type="ECO:0000256" key="7">
    <source>
        <dbReference type="ARBA" id="ARBA00023136"/>
    </source>
</evidence>
<evidence type="ECO:0000256" key="2">
    <source>
        <dbReference type="ARBA" id="ARBA00006236"/>
    </source>
</evidence>
<feature type="transmembrane region" description="Helical" evidence="8">
    <location>
        <begin position="214"/>
        <end position="236"/>
    </location>
</feature>
<dbReference type="InterPro" id="IPR005829">
    <property type="entry name" value="Sugar_transporter_CS"/>
</dbReference>
<dbReference type="InterPro" id="IPR036259">
    <property type="entry name" value="MFS_trans_sf"/>
</dbReference>
<keyword evidence="3 8" id="KW-0813">Transport</keyword>
<protein>
    <recommendedName>
        <fullName evidence="8">Bcr/CflA family efflux transporter</fullName>
    </recommendedName>
</protein>
<comment type="caution">
    <text evidence="8">Lacks conserved residue(s) required for the propagation of feature annotation.</text>
</comment>
<evidence type="ECO:0000256" key="1">
    <source>
        <dbReference type="ARBA" id="ARBA00004651"/>
    </source>
</evidence>
<dbReference type="InterPro" id="IPR011701">
    <property type="entry name" value="MFS"/>
</dbReference>
<reference evidence="10 11" key="1">
    <citation type="submission" date="2018-12" db="EMBL/GenBank/DDBJ databases">
        <authorList>
            <person name="Yu L."/>
        </authorList>
    </citation>
    <scope>NUCLEOTIDE SEQUENCE [LARGE SCALE GENOMIC DNA]</scope>
    <source>
        <strain evidence="10 11">11S</strain>
    </source>
</reference>
<feature type="transmembrane region" description="Helical" evidence="8">
    <location>
        <begin position="341"/>
        <end position="361"/>
    </location>
</feature>
<dbReference type="NCBIfam" id="TIGR00710">
    <property type="entry name" value="efflux_Bcr_CflA"/>
    <property type="match status" value="1"/>
</dbReference>
<name>A0A431V6Y2_9GAMM</name>
<dbReference type="PROSITE" id="PS00216">
    <property type="entry name" value="SUGAR_TRANSPORT_1"/>
    <property type="match status" value="1"/>
</dbReference>
<evidence type="ECO:0000313" key="11">
    <source>
        <dbReference type="Proteomes" id="UP000267400"/>
    </source>
</evidence>
<dbReference type="GO" id="GO:0042910">
    <property type="term" value="F:xenobiotic transmembrane transporter activity"/>
    <property type="evidence" value="ECO:0007669"/>
    <property type="project" value="InterPro"/>
</dbReference>
<dbReference type="PROSITE" id="PS50850">
    <property type="entry name" value="MFS"/>
    <property type="match status" value="1"/>
</dbReference>
<keyword evidence="8" id="KW-0997">Cell inner membrane</keyword>
<keyword evidence="5 8" id="KW-0812">Transmembrane</keyword>
<keyword evidence="6 8" id="KW-1133">Transmembrane helix</keyword>
<dbReference type="Pfam" id="PF07690">
    <property type="entry name" value="MFS_1"/>
    <property type="match status" value="1"/>
</dbReference>
<feature type="transmembrane region" description="Helical" evidence="8">
    <location>
        <begin position="98"/>
        <end position="120"/>
    </location>
</feature>
<dbReference type="InterPro" id="IPR020846">
    <property type="entry name" value="MFS_dom"/>
</dbReference>
<feature type="transmembrane region" description="Helical" evidence="8">
    <location>
        <begin position="367"/>
        <end position="384"/>
    </location>
</feature>
<feature type="transmembrane region" description="Helical" evidence="8">
    <location>
        <begin position="46"/>
        <end position="62"/>
    </location>
</feature>
<comment type="caution">
    <text evidence="10">The sequence shown here is derived from an EMBL/GenBank/DDBJ whole genome shotgun (WGS) entry which is preliminary data.</text>
</comment>
<dbReference type="OrthoDB" id="9814303at2"/>
<dbReference type="PANTHER" id="PTHR23502:SF132">
    <property type="entry name" value="POLYAMINE TRANSPORTER 2-RELATED"/>
    <property type="match status" value="1"/>
</dbReference>
<feature type="transmembrane region" description="Helical" evidence="8">
    <location>
        <begin position="132"/>
        <end position="154"/>
    </location>
</feature>
<dbReference type="CDD" id="cd17320">
    <property type="entry name" value="MFS_MdfA_MDR_like"/>
    <property type="match status" value="1"/>
</dbReference>
<comment type="similarity">
    <text evidence="2 8">Belongs to the major facilitator superfamily. Bcr/CmlA family.</text>
</comment>
<dbReference type="PANTHER" id="PTHR23502">
    <property type="entry name" value="MAJOR FACILITATOR SUPERFAMILY"/>
    <property type="match status" value="1"/>
</dbReference>
<dbReference type="GO" id="GO:0005886">
    <property type="term" value="C:plasma membrane"/>
    <property type="evidence" value="ECO:0007669"/>
    <property type="project" value="UniProtKB-SubCell"/>
</dbReference>
<feature type="transmembrane region" description="Helical" evidence="8">
    <location>
        <begin position="306"/>
        <end position="329"/>
    </location>
</feature>
<evidence type="ECO:0000313" key="10">
    <source>
        <dbReference type="EMBL" id="RTR05236.1"/>
    </source>
</evidence>
<evidence type="ECO:0000259" key="9">
    <source>
        <dbReference type="PROSITE" id="PS50850"/>
    </source>
</evidence>
<proteinExistence type="inferred from homology"/>
<dbReference type="Proteomes" id="UP000267400">
    <property type="component" value="Unassembled WGS sequence"/>
</dbReference>
<gene>
    <name evidence="10" type="ORF">EKG36_06525</name>
</gene>
<feature type="transmembrane region" description="Helical" evidence="8">
    <location>
        <begin position="242"/>
        <end position="260"/>
    </location>
</feature>
<sequence length="406" mass="42812">MTLNARRVALLVAANTALAPFAIDAYLPAMPALAEAVGASIHHTELSISVFLFGFALGQLTGGPLSDRLGRKPVLLGGLVIFLLASLMLTTVDSLAELLPWRLVQALGGGACVVNSAAIVRDCFSGREAARVMSTMAMIMMLAPLAAPAVGSGLLYLADWWLIFVFLAVYAAFLLWLMGTRLPETRAADAPMASPRQVLRNYASVLRHREGMGYVLAVAATFAGMFAFITASPFLYMTHYGVSPAIYPVVFGANVVVMAGSNRLNIRLLRWRTPQQNMRLGLGVQLGVALCLVLLVASGLDSLYTVVPLIMLFMGMVGLITPNAIASLLEHFSHMSATATALLGSIQFSCGALAGVVVSGFEIDSAWPMVLTMLAVSLAGNLALRGLAGRAGRVATCPSGRPEGET</sequence>
<feature type="transmembrane region" description="Helical" evidence="8">
    <location>
        <begin position="160"/>
        <end position="178"/>
    </location>
</feature>
<dbReference type="InterPro" id="IPR004812">
    <property type="entry name" value="Efflux_drug-R_Bcr/CmlA"/>
</dbReference>
<accession>A0A431V6Y2</accession>
<keyword evidence="4" id="KW-1003">Cell membrane</keyword>